<feature type="region of interest" description="Disordered" evidence="1">
    <location>
        <begin position="71"/>
        <end position="114"/>
    </location>
</feature>
<evidence type="ECO:0000313" key="2">
    <source>
        <dbReference type="EMBL" id="KAK7490397.1"/>
    </source>
</evidence>
<organism evidence="2 3">
    <name type="scientific">Batillaria attramentaria</name>
    <dbReference type="NCBI Taxonomy" id="370345"/>
    <lineage>
        <taxon>Eukaryota</taxon>
        <taxon>Metazoa</taxon>
        <taxon>Spiralia</taxon>
        <taxon>Lophotrochozoa</taxon>
        <taxon>Mollusca</taxon>
        <taxon>Gastropoda</taxon>
        <taxon>Caenogastropoda</taxon>
        <taxon>Sorbeoconcha</taxon>
        <taxon>Cerithioidea</taxon>
        <taxon>Batillariidae</taxon>
        <taxon>Batillaria</taxon>
    </lineage>
</organism>
<protein>
    <submittedName>
        <fullName evidence="2">Uncharacterized protein</fullName>
    </submittedName>
</protein>
<sequence length="114" mass="12524">MVFQTNRCGKRQFAMSAEQDPVRQCLSAVQCSSYPHTPRIKKLEDISFAEMLFVNSGSMGAPKAGKLLVLSHHASPPQVEQPELEPVTPETGSNDPGAPSYTEPRRERTLFPPG</sequence>
<dbReference type="EMBL" id="JACVVK020000127">
    <property type="protein sequence ID" value="KAK7490397.1"/>
    <property type="molecule type" value="Genomic_DNA"/>
</dbReference>
<name>A0ABD0KT64_9CAEN</name>
<dbReference type="AlphaFoldDB" id="A0ABD0KT64"/>
<comment type="caution">
    <text evidence="2">The sequence shown here is derived from an EMBL/GenBank/DDBJ whole genome shotgun (WGS) entry which is preliminary data.</text>
</comment>
<gene>
    <name evidence="2" type="ORF">BaRGS_00018376</name>
</gene>
<proteinExistence type="predicted"/>
<reference evidence="2 3" key="1">
    <citation type="journal article" date="2023" name="Sci. Data">
        <title>Genome assembly of the Korean intertidal mud-creeper Batillaria attramentaria.</title>
        <authorList>
            <person name="Patra A.K."/>
            <person name="Ho P.T."/>
            <person name="Jun S."/>
            <person name="Lee S.J."/>
            <person name="Kim Y."/>
            <person name="Won Y.J."/>
        </authorList>
    </citation>
    <scope>NUCLEOTIDE SEQUENCE [LARGE SCALE GENOMIC DNA]</scope>
    <source>
        <strain evidence="2">Wonlab-2016</strain>
    </source>
</reference>
<feature type="compositionally biased region" description="Basic and acidic residues" evidence="1">
    <location>
        <begin position="103"/>
        <end position="114"/>
    </location>
</feature>
<dbReference type="Proteomes" id="UP001519460">
    <property type="component" value="Unassembled WGS sequence"/>
</dbReference>
<evidence type="ECO:0000256" key="1">
    <source>
        <dbReference type="SAM" id="MobiDB-lite"/>
    </source>
</evidence>
<feature type="compositionally biased region" description="Low complexity" evidence="1">
    <location>
        <begin position="76"/>
        <end position="91"/>
    </location>
</feature>
<evidence type="ECO:0000313" key="3">
    <source>
        <dbReference type="Proteomes" id="UP001519460"/>
    </source>
</evidence>
<keyword evidence="3" id="KW-1185">Reference proteome</keyword>
<accession>A0ABD0KT64</accession>